<organism evidence="2 3">
    <name type="scientific">Bodo saltans</name>
    <name type="common">Flagellated protozoan</name>
    <dbReference type="NCBI Taxonomy" id="75058"/>
    <lineage>
        <taxon>Eukaryota</taxon>
        <taxon>Discoba</taxon>
        <taxon>Euglenozoa</taxon>
        <taxon>Kinetoplastea</taxon>
        <taxon>Metakinetoplastina</taxon>
        <taxon>Eubodonida</taxon>
        <taxon>Bodonidae</taxon>
        <taxon>Bodo</taxon>
    </lineage>
</organism>
<feature type="transmembrane region" description="Helical" evidence="1">
    <location>
        <begin position="858"/>
        <end position="881"/>
    </location>
</feature>
<feature type="transmembrane region" description="Helical" evidence="1">
    <location>
        <begin position="798"/>
        <end position="819"/>
    </location>
</feature>
<evidence type="ECO:0000313" key="2">
    <source>
        <dbReference type="EMBL" id="CUG63172.1"/>
    </source>
</evidence>
<feature type="transmembrane region" description="Helical" evidence="1">
    <location>
        <begin position="349"/>
        <end position="370"/>
    </location>
</feature>
<protein>
    <submittedName>
        <fullName evidence="2">Transmembrane protein, putative</fullName>
    </submittedName>
</protein>
<sequence>MNHLRIPVTRGDLAIEQNPIFSLNIRSRHLNGGGGGGGMLSARGRITGGSTQLRPADIAEAANADATYDENQQQFPTSYDHHELRHLDLPDRRVSLIGSDNNNESFYAADHQDDPVLTQRARALSIVFGTETVVQLSMTFLTTIYCRPAMLSSTFNKFRESLKELSPRVRVYGFAETDLCEANVLLDDAGAFHGCIQVVPLCIMRQVSHARLCPWFHGSLRRIVDHPLFIRVSVIFLVMCTAADEVLGRISFKNDASISWSFSSVQLLIFGIYAMYLSRPIVKLVLLTFDFYLVLFWIAVSTLVRVYHTDDATTTQRFGFSDDSTFVCTQLFALLLDAYPPISRRNKGFLFALNATYHLYTYIVWTYNGYANGVDSFGVTKIITATFPTVLLGQTTAATLVAFSLDFPTTARSSARSCLLSYWTHTLPSVAETKAFCLHLMRRITYTPTLCGRTMAMRMESDSFGVTKIITATFPTVLLGQTTAATLVAFSSRLAFRCWFRSLDLAVVDFATNVVPHVRFEDDTIRSPVANLGSGNVSSSSGGGSGFRTRSMEEVNDVLLAGAPKFVEESSSLANFGRASHVPDELRRATRNSSSSRIFRDSSRRLSAGRVSRSHISANAMVTLHVDGSMPCASQAAADIAAAKVDQLLAPLDGKLDTYLVEASCAFSPDRRTFLPESYMISYSPMPLIAWAWAFRVVCKWWLPYVVMVSCTAAAALLALLLNKQMDESTLWAQIVVRLIPMLEMLMIMMFGMSRALARDALKTLDFWYVLIAFTAQNAATAYVYVHTDVPEVAFMHSLLTSTLALFFAFMDCFISTSFRPFHKGFIGVIMAVYTIHDLFIASPTAFQEKSYVKRVDLGFMVFSAGSMTMLSSLSLLILYLKIAVRTLLLGSSLIFFQIGAKEEVVGEESFVDVTREDWLSDNGINGDE</sequence>
<keyword evidence="3" id="KW-1185">Reference proteome</keyword>
<feature type="transmembrane region" description="Helical" evidence="1">
    <location>
        <begin position="735"/>
        <end position="755"/>
    </location>
</feature>
<proteinExistence type="predicted"/>
<evidence type="ECO:0000313" key="3">
    <source>
        <dbReference type="Proteomes" id="UP000051952"/>
    </source>
</evidence>
<dbReference type="EMBL" id="CYKH01000904">
    <property type="protein sequence ID" value="CUG63172.1"/>
    <property type="molecule type" value="Genomic_DNA"/>
</dbReference>
<reference evidence="3" key="1">
    <citation type="submission" date="2015-09" db="EMBL/GenBank/DDBJ databases">
        <authorList>
            <consortium name="Pathogen Informatics"/>
        </authorList>
    </citation>
    <scope>NUCLEOTIDE SEQUENCE [LARGE SCALE GENOMIC DNA]</scope>
    <source>
        <strain evidence="3">Lake Konstanz</strain>
    </source>
</reference>
<feature type="transmembrane region" description="Helical" evidence="1">
    <location>
        <begin position="825"/>
        <end position="846"/>
    </location>
</feature>
<feature type="transmembrane region" description="Helical" evidence="1">
    <location>
        <begin position="382"/>
        <end position="405"/>
    </location>
</feature>
<name>A0A0S4J284_BODSA</name>
<gene>
    <name evidence="2" type="ORF">BSAL_82285</name>
</gene>
<dbReference type="VEuPathDB" id="TriTrypDB:BSAL_36655"/>
<dbReference type="AlphaFoldDB" id="A0A0S4J284"/>
<evidence type="ECO:0000256" key="1">
    <source>
        <dbReference type="SAM" id="Phobius"/>
    </source>
</evidence>
<feature type="transmembrane region" description="Helical" evidence="1">
    <location>
        <begin position="258"/>
        <end position="277"/>
    </location>
</feature>
<dbReference type="Proteomes" id="UP000051952">
    <property type="component" value="Unassembled WGS sequence"/>
</dbReference>
<keyword evidence="1 2" id="KW-0812">Transmembrane</keyword>
<feature type="transmembrane region" description="Helical" evidence="1">
    <location>
        <begin position="767"/>
        <end position="786"/>
    </location>
</feature>
<feature type="transmembrane region" description="Helical" evidence="1">
    <location>
        <begin position="284"/>
        <end position="304"/>
    </location>
</feature>
<keyword evidence="1" id="KW-1133">Transmembrane helix</keyword>
<keyword evidence="1" id="KW-0472">Membrane</keyword>
<accession>A0A0S4J284</accession>
<feature type="transmembrane region" description="Helical" evidence="1">
    <location>
        <begin position="701"/>
        <end position="723"/>
    </location>
</feature>